<dbReference type="Pfam" id="PF07690">
    <property type="entry name" value="MFS_1"/>
    <property type="match status" value="1"/>
</dbReference>
<protein>
    <submittedName>
        <fullName evidence="9">Peptide/nitrate transporter-like protein</fullName>
    </submittedName>
</protein>
<dbReference type="PROSITE" id="PS50850">
    <property type="entry name" value="MFS"/>
    <property type="match status" value="1"/>
</dbReference>
<comment type="subcellular location">
    <subcellularLocation>
        <location evidence="1">Membrane</location>
        <topology evidence="1">Multi-pass membrane protein</topology>
    </subcellularLocation>
</comment>
<dbReference type="GO" id="GO:0022857">
    <property type="term" value="F:transmembrane transporter activity"/>
    <property type="evidence" value="ECO:0007669"/>
    <property type="project" value="InterPro"/>
</dbReference>
<dbReference type="InterPro" id="IPR011701">
    <property type="entry name" value="MFS"/>
</dbReference>
<dbReference type="PANTHER" id="PTHR23504:SF3">
    <property type="entry name" value="MAJOR FACILITATOR SUPERFAMILY (MFS) PROFILE DOMAIN-CONTAINING PROTEIN"/>
    <property type="match status" value="1"/>
</dbReference>
<feature type="transmembrane region" description="Helical" evidence="7">
    <location>
        <begin position="88"/>
        <end position="108"/>
    </location>
</feature>
<dbReference type="Proteomes" id="UP000029964">
    <property type="component" value="Unassembled WGS sequence"/>
</dbReference>
<feature type="transmembrane region" description="Helical" evidence="7">
    <location>
        <begin position="316"/>
        <end position="335"/>
    </location>
</feature>
<proteinExistence type="predicted"/>
<keyword evidence="3 7" id="KW-0812">Transmembrane</keyword>
<evidence type="ECO:0000256" key="4">
    <source>
        <dbReference type="ARBA" id="ARBA00022989"/>
    </source>
</evidence>
<accession>A0A086STX1</accession>
<feature type="transmembrane region" description="Helical" evidence="7">
    <location>
        <begin position="419"/>
        <end position="443"/>
    </location>
</feature>
<evidence type="ECO:0000256" key="7">
    <source>
        <dbReference type="SAM" id="Phobius"/>
    </source>
</evidence>
<evidence type="ECO:0000313" key="9">
    <source>
        <dbReference type="EMBL" id="KFH40553.1"/>
    </source>
</evidence>
<evidence type="ECO:0000313" key="10">
    <source>
        <dbReference type="Proteomes" id="UP000029964"/>
    </source>
</evidence>
<keyword evidence="5 7" id="KW-0472">Membrane</keyword>
<evidence type="ECO:0000256" key="6">
    <source>
        <dbReference type="SAM" id="MobiDB-lite"/>
    </source>
</evidence>
<evidence type="ECO:0000256" key="3">
    <source>
        <dbReference type="ARBA" id="ARBA00022692"/>
    </source>
</evidence>
<dbReference type="EMBL" id="JPKY01000189">
    <property type="protein sequence ID" value="KFH40553.1"/>
    <property type="molecule type" value="Genomic_DNA"/>
</dbReference>
<dbReference type="InterPro" id="IPR020846">
    <property type="entry name" value="MFS_dom"/>
</dbReference>
<dbReference type="AlphaFoldDB" id="A0A086STX1"/>
<feature type="transmembrane region" description="Helical" evidence="7">
    <location>
        <begin position="220"/>
        <end position="243"/>
    </location>
</feature>
<gene>
    <name evidence="9" type="ORF">ACRE_087460</name>
</gene>
<feature type="transmembrane region" description="Helical" evidence="7">
    <location>
        <begin position="347"/>
        <end position="367"/>
    </location>
</feature>
<feature type="transmembrane region" description="Helical" evidence="7">
    <location>
        <begin position="177"/>
        <end position="200"/>
    </location>
</feature>
<evidence type="ECO:0000256" key="2">
    <source>
        <dbReference type="ARBA" id="ARBA00022448"/>
    </source>
</evidence>
<dbReference type="SUPFAM" id="SSF103473">
    <property type="entry name" value="MFS general substrate transporter"/>
    <property type="match status" value="1"/>
</dbReference>
<evidence type="ECO:0000259" key="8">
    <source>
        <dbReference type="PROSITE" id="PS50850"/>
    </source>
</evidence>
<keyword evidence="10" id="KW-1185">Reference proteome</keyword>
<feature type="domain" description="Major facilitator superfamily (MFS) profile" evidence="8">
    <location>
        <begin position="49"/>
        <end position="478"/>
    </location>
</feature>
<feature type="transmembrane region" description="Helical" evidence="7">
    <location>
        <begin position="379"/>
        <end position="398"/>
    </location>
</feature>
<reference evidence="10" key="1">
    <citation type="journal article" date="2014" name="Genome Announc.">
        <title>Genome sequence and annotation of Acremonium chrysogenum, producer of the beta-lactam antibiotic cephalosporin C.</title>
        <authorList>
            <person name="Terfehr D."/>
            <person name="Dahlmann T.A."/>
            <person name="Specht T."/>
            <person name="Zadra I."/>
            <person name="Kuernsteiner H."/>
            <person name="Kueck U."/>
        </authorList>
    </citation>
    <scope>NUCLEOTIDE SEQUENCE [LARGE SCALE GENOMIC DNA]</scope>
    <source>
        <strain evidence="10">ATCC 11550 / CBS 779.69 / DSM 880 / IAM 14645 / JCM 23072 / IMI 49137</strain>
    </source>
</reference>
<sequence length="480" mass="50832">MESERQPLLGAGQASDSRPSSTASTPRSLEASAPGEHAKEHEGSIPWLQLSLLCLARMMDPVVFCSIFPYIAAMVHHNTNLAVSDTGFYSGLIESLFAIVQTGALMLWSSLSDAIGRKEALICSLIGTAIGSSLFGMSTTLWQMFLFRCVTGLFGASNLITRTMISECVPRNAHAQAFSWLVFAANAGGFVGPMIGGALADPSQQYPSLFGDSQWLKDNPYALSGIVVGAISAGIALSSVFWLRGTQPTIDNAAAGKTAPSQLSSLRRLVSSPGVPITLGVYLQSKILTIATSAILAVYLYTPVETGGAGLSTVHISLYMAVRGGSQMLWLLLAFPFLNGRLGTKRVLSVVATAWPFIFGGYILMNVMLRSTSNVVHQWLWFAVAPAVVLFDSATIMSQTSVQLAINDASPSPEYLAKINALALVGNGLVGAVTPGTSSAIYAVGARGDILSGHLAWAVLILLSLGFCLLVRWLPHSMKN</sequence>
<feature type="region of interest" description="Disordered" evidence="6">
    <location>
        <begin position="1"/>
        <end position="40"/>
    </location>
</feature>
<dbReference type="InterPro" id="IPR001958">
    <property type="entry name" value="Tet-R_TetA/multi-R_MdtG-like"/>
</dbReference>
<evidence type="ECO:0000256" key="1">
    <source>
        <dbReference type="ARBA" id="ARBA00004141"/>
    </source>
</evidence>
<dbReference type="PRINTS" id="PR01035">
    <property type="entry name" value="TCRTETA"/>
</dbReference>
<dbReference type="GO" id="GO:0016020">
    <property type="term" value="C:membrane"/>
    <property type="evidence" value="ECO:0007669"/>
    <property type="project" value="UniProtKB-SubCell"/>
</dbReference>
<feature type="compositionally biased region" description="Low complexity" evidence="6">
    <location>
        <begin position="14"/>
        <end position="28"/>
    </location>
</feature>
<dbReference type="OrthoDB" id="419616at2759"/>
<feature type="transmembrane region" description="Helical" evidence="7">
    <location>
        <begin position="145"/>
        <end position="165"/>
    </location>
</feature>
<feature type="transmembrane region" description="Helical" evidence="7">
    <location>
        <begin position="287"/>
        <end position="304"/>
    </location>
</feature>
<evidence type="ECO:0000256" key="5">
    <source>
        <dbReference type="ARBA" id="ARBA00023136"/>
    </source>
</evidence>
<keyword evidence="2" id="KW-0813">Transport</keyword>
<feature type="transmembrane region" description="Helical" evidence="7">
    <location>
        <begin position="120"/>
        <end position="139"/>
    </location>
</feature>
<dbReference type="HOGENOM" id="CLU_001265_54_6_1"/>
<dbReference type="InterPro" id="IPR036259">
    <property type="entry name" value="MFS_trans_sf"/>
</dbReference>
<dbReference type="PANTHER" id="PTHR23504">
    <property type="entry name" value="MAJOR FACILITATOR SUPERFAMILY DOMAIN-CONTAINING PROTEIN 10"/>
    <property type="match status" value="1"/>
</dbReference>
<organism evidence="9 10">
    <name type="scientific">Hapsidospora chrysogenum (strain ATCC 11550 / CBS 779.69 / DSM 880 / IAM 14645 / JCM 23072 / IMI 49137)</name>
    <name type="common">Acremonium chrysogenum</name>
    <dbReference type="NCBI Taxonomy" id="857340"/>
    <lineage>
        <taxon>Eukaryota</taxon>
        <taxon>Fungi</taxon>
        <taxon>Dikarya</taxon>
        <taxon>Ascomycota</taxon>
        <taxon>Pezizomycotina</taxon>
        <taxon>Sordariomycetes</taxon>
        <taxon>Hypocreomycetidae</taxon>
        <taxon>Hypocreales</taxon>
        <taxon>Bionectriaceae</taxon>
        <taxon>Hapsidospora</taxon>
    </lineage>
</organism>
<feature type="transmembrane region" description="Helical" evidence="7">
    <location>
        <begin position="455"/>
        <end position="474"/>
    </location>
</feature>
<dbReference type="Gene3D" id="1.20.1250.20">
    <property type="entry name" value="MFS general substrate transporter like domains"/>
    <property type="match status" value="1"/>
</dbReference>
<keyword evidence="4 7" id="KW-1133">Transmembrane helix</keyword>
<name>A0A086STX1_HAPC1</name>
<comment type="caution">
    <text evidence="9">The sequence shown here is derived from an EMBL/GenBank/DDBJ whole genome shotgun (WGS) entry which is preliminary data.</text>
</comment>